<name>A0A5J4TH40_9EUKA</name>
<gene>
    <name evidence="1" type="ORF">EZS28_047260</name>
</gene>
<feature type="non-terminal residue" evidence="1">
    <location>
        <position position="1"/>
    </location>
</feature>
<protein>
    <submittedName>
        <fullName evidence="1">Uncharacterized protein</fullName>
    </submittedName>
</protein>
<dbReference type="AlphaFoldDB" id="A0A5J4TH40"/>
<proteinExistence type="predicted"/>
<dbReference type="Proteomes" id="UP000324800">
    <property type="component" value="Unassembled WGS sequence"/>
</dbReference>
<comment type="caution">
    <text evidence="1">The sequence shown here is derived from an EMBL/GenBank/DDBJ whole genome shotgun (WGS) entry which is preliminary data.</text>
</comment>
<sequence>SVHGFQFRQQEFHVRRNAFWVDKEPCDFLQCAEAGNQGNQREMEPDSNLLYRRYSAYGLGQGKAWKVYFGSDEVPGGVGLVAGRGQILDKSEKEVRISGL</sequence>
<accession>A0A5J4TH40</accession>
<evidence type="ECO:0000313" key="2">
    <source>
        <dbReference type="Proteomes" id="UP000324800"/>
    </source>
</evidence>
<organism evidence="1 2">
    <name type="scientific">Streblomastix strix</name>
    <dbReference type="NCBI Taxonomy" id="222440"/>
    <lineage>
        <taxon>Eukaryota</taxon>
        <taxon>Metamonada</taxon>
        <taxon>Preaxostyla</taxon>
        <taxon>Oxymonadida</taxon>
        <taxon>Streblomastigidae</taxon>
        <taxon>Streblomastix</taxon>
    </lineage>
</organism>
<dbReference type="EMBL" id="SNRW01031749">
    <property type="protein sequence ID" value="KAA6357212.1"/>
    <property type="molecule type" value="Genomic_DNA"/>
</dbReference>
<evidence type="ECO:0000313" key="1">
    <source>
        <dbReference type="EMBL" id="KAA6357212.1"/>
    </source>
</evidence>
<reference evidence="1 2" key="1">
    <citation type="submission" date="2019-03" db="EMBL/GenBank/DDBJ databases">
        <title>Single cell metagenomics reveals metabolic interactions within the superorganism composed of flagellate Streblomastix strix and complex community of Bacteroidetes bacteria on its surface.</title>
        <authorList>
            <person name="Treitli S.C."/>
            <person name="Kolisko M."/>
            <person name="Husnik F."/>
            <person name="Keeling P."/>
            <person name="Hampl V."/>
        </authorList>
    </citation>
    <scope>NUCLEOTIDE SEQUENCE [LARGE SCALE GENOMIC DNA]</scope>
    <source>
        <strain evidence="1">ST1C</strain>
    </source>
</reference>